<reference evidence="2 3" key="1">
    <citation type="journal article" date="2018" name="IMA Fungus">
        <title>IMA Genome-F 10: Nine draft genome sequences of Claviceps purpurea s.lat., including C. arundinis, C. humidiphila, and C. cf. spartinae, pseudomolecules for the pitch canker pathogen Fusarium circinatum, draft genome of Davidsoniella eucalypti, Grosmannia galeiformis, Quambalaria eucalypti, and Teratosphaeria destructans.</title>
        <authorList>
            <person name="Wingfield B.D."/>
            <person name="Liu M."/>
            <person name="Nguyen H.D."/>
            <person name="Lane F.A."/>
            <person name="Morgan S.W."/>
            <person name="De Vos L."/>
            <person name="Wilken P.M."/>
            <person name="Duong T.A."/>
            <person name="Aylward J."/>
            <person name="Coetzee M.P."/>
            <person name="Dadej K."/>
            <person name="De Beer Z.W."/>
            <person name="Findlay W."/>
            <person name="Havenga M."/>
            <person name="Kolarik M."/>
            <person name="Menzies J.G."/>
            <person name="Naidoo K."/>
            <person name="Pochopski O."/>
            <person name="Shoukouhi P."/>
            <person name="Santana Q.C."/>
            <person name="Seifert K.A."/>
            <person name="Soal N."/>
            <person name="Steenkamp E.T."/>
            <person name="Tatham C.T."/>
            <person name="van der Nest M.A."/>
            <person name="Wingfield M.J."/>
        </authorList>
    </citation>
    <scope>NUCLEOTIDE SEQUENCE [LARGE SCALE GENOMIC DNA]</scope>
    <source>
        <strain evidence="2">CMW44962</strain>
    </source>
</reference>
<proteinExistence type="predicted"/>
<evidence type="ECO:0000313" key="2">
    <source>
        <dbReference type="EMBL" id="KAH9822822.1"/>
    </source>
</evidence>
<feature type="signal peptide" evidence="1">
    <location>
        <begin position="1"/>
        <end position="19"/>
    </location>
</feature>
<name>A0A9W7SLX6_9PEZI</name>
<dbReference type="AlphaFoldDB" id="A0A9W7SLX6"/>
<gene>
    <name evidence="2" type="ORF">Tdes44962_MAKER04655</name>
</gene>
<protein>
    <submittedName>
        <fullName evidence="2">Uncharacterized protein</fullName>
    </submittedName>
</protein>
<feature type="chain" id="PRO_5040914529" evidence="1">
    <location>
        <begin position="20"/>
        <end position="82"/>
    </location>
</feature>
<keyword evidence="3" id="KW-1185">Reference proteome</keyword>
<accession>A0A9W7SLX6</accession>
<comment type="caution">
    <text evidence="2">The sequence shown here is derived from an EMBL/GenBank/DDBJ whole genome shotgun (WGS) entry which is preliminary data.</text>
</comment>
<keyword evidence="1" id="KW-0732">Signal</keyword>
<reference evidence="2 3" key="2">
    <citation type="journal article" date="2021" name="Curr. Genet.">
        <title>Genetic response to nitrogen starvation in the aggressive Eucalyptus foliar pathogen Teratosphaeria destructans.</title>
        <authorList>
            <person name="Havenga M."/>
            <person name="Wingfield B.D."/>
            <person name="Wingfield M.J."/>
            <person name="Dreyer L.L."/>
            <person name="Roets F."/>
            <person name="Aylward J."/>
        </authorList>
    </citation>
    <scope>NUCLEOTIDE SEQUENCE [LARGE SCALE GENOMIC DNA]</scope>
    <source>
        <strain evidence="2">CMW44962</strain>
    </source>
</reference>
<dbReference type="Proteomes" id="UP001138500">
    <property type="component" value="Unassembled WGS sequence"/>
</dbReference>
<dbReference type="EMBL" id="RIBY02002201">
    <property type="protein sequence ID" value="KAH9822822.1"/>
    <property type="molecule type" value="Genomic_DNA"/>
</dbReference>
<evidence type="ECO:0000256" key="1">
    <source>
        <dbReference type="SAM" id="SignalP"/>
    </source>
</evidence>
<organism evidence="2 3">
    <name type="scientific">Teratosphaeria destructans</name>
    <dbReference type="NCBI Taxonomy" id="418781"/>
    <lineage>
        <taxon>Eukaryota</taxon>
        <taxon>Fungi</taxon>
        <taxon>Dikarya</taxon>
        <taxon>Ascomycota</taxon>
        <taxon>Pezizomycotina</taxon>
        <taxon>Dothideomycetes</taxon>
        <taxon>Dothideomycetidae</taxon>
        <taxon>Mycosphaerellales</taxon>
        <taxon>Teratosphaeriaceae</taxon>
        <taxon>Teratosphaeria</taxon>
    </lineage>
</organism>
<evidence type="ECO:0000313" key="3">
    <source>
        <dbReference type="Proteomes" id="UP001138500"/>
    </source>
</evidence>
<sequence length="82" mass="8232">MLPAAVLLICGIGLSAVEASSTKRQATAAALQSIISNVAAAEFAAQAATGGRNTSSYYCGLSGQEDNLNKQGMNGTLGQLLT</sequence>